<reference evidence="1" key="1">
    <citation type="journal article" date="2023" name="Mol. Phylogenet. Evol.">
        <title>Genome-scale phylogeny and comparative genomics of the fungal order Sordariales.</title>
        <authorList>
            <person name="Hensen N."/>
            <person name="Bonometti L."/>
            <person name="Westerberg I."/>
            <person name="Brannstrom I.O."/>
            <person name="Guillou S."/>
            <person name="Cros-Aarteil S."/>
            <person name="Calhoun S."/>
            <person name="Haridas S."/>
            <person name="Kuo A."/>
            <person name="Mondo S."/>
            <person name="Pangilinan J."/>
            <person name="Riley R."/>
            <person name="LaButti K."/>
            <person name="Andreopoulos B."/>
            <person name="Lipzen A."/>
            <person name="Chen C."/>
            <person name="Yan M."/>
            <person name="Daum C."/>
            <person name="Ng V."/>
            <person name="Clum A."/>
            <person name="Steindorff A."/>
            <person name="Ohm R.A."/>
            <person name="Martin F."/>
            <person name="Silar P."/>
            <person name="Natvig D.O."/>
            <person name="Lalanne C."/>
            <person name="Gautier V."/>
            <person name="Ament-Velasquez S.L."/>
            <person name="Kruys A."/>
            <person name="Hutchinson M.I."/>
            <person name="Powell A.J."/>
            <person name="Barry K."/>
            <person name="Miller A.N."/>
            <person name="Grigoriev I.V."/>
            <person name="Debuchy R."/>
            <person name="Gladieux P."/>
            <person name="Hiltunen Thoren M."/>
            <person name="Johannesson H."/>
        </authorList>
    </citation>
    <scope>NUCLEOTIDE SEQUENCE</scope>
    <source>
        <strain evidence="1">CBS 103.79</strain>
    </source>
</reference>
<gene>
    <name evidence="1" type="ORF">C8A05DRAFT_48272</name>
</gene>
<dbReference type="Proteomes" id="UP001303889">
    <property type="component" value="Unassembled WGS sequence"/>
</dbReference>
<accession>A0AAN6MBG3</accession>
<sequence>MTCSFGTAFGFHLQNSTQLNTQSGNGCNRWGWYETPTLATLQAGGFSGPLLVGAGGNDISAAIDVGTWTATATLGGDVTVLYQLNFPPYSLADVHVDLVCTPLATCAPGQYTFNSGPLPNLPSYLTPPLALPYPNCSGGSEAALIVHASPVSRLQMDRIVET</sequence>
<keyword evidence="2" id="KW-1185">Reference proteome</keyword>
<evidence type="ECO:0000313" key="1">
    <source>
        <dbReference type="EMBL" id="KAK3896888.1"/>
    </source>
</evidence>
<dbReference type="AlphaFoldDB" id="A0AAN6MBG3"/>
<name>A0AAN6MBG3_9PEZI</name>
<protein>
    <submittedName>
        <fullName evidence="1">Uncharacterized protein</fullName>
    </submittedName>
</protein>
<organism evidence="1 2">
    <name type="scientific">Staphylotrichum tortipilum</name>
    <dbReference type="NCBI Taxonomy" id="2831512"/>
    <lineage>
        <taxon>Eukaryota</taxon>
        <taxon>Fungi</taxon>
        <taxon>Dikarya</taxon>
        <taxon>Ascomycota</taxon>
        <taxon>Pezizomycotina</taxon>
        <taxon>Sordariomycetes</taxon>
        <taxon>Sordariomycetidae</taxon>
        <taxon>Sordariales</taxon>
        <taxon>Chaetomiaceae</taxon>
        <taxon>Staphylotrichum</taxon>
    </lineage>
</organism>
<reference evidence="1" key="2">
    <citation type="submission" date="2023-05" db="EMBL/GenBank/DDBJ databases">
        <authorList>
            <consortium name="Lawrence Berkeley National Laboratory"/>
            <person name="Steindorff A."/>
            <person name="Hensen N."/>
            <person name="Bonometti L."/>
            <person name="Westerberg I."/>
            <person name="Brannstrom I.O."/>
            <person name="Guillou S."/>
            <person name="Cros-Aarteil S."/>
            <person name="Calhoun S."/>
            <person name="Haridas S."/>
            <person name="Kuo A."/>
            <person name="Mondo S."/>
            <person name="Pangilinan J."/>
            <person name="Riley R."/>
            <person name="Labutti K."/>
            <person name="Andreopoulos B."/>
            <person name="Lipzen A."/>
            <person name="Chen C."/>
            <person name="Yanf M."/>
            <person name="Daum C."/>
            <person name="Ng V."/>
            <person name="Clum A."/>
            <person name="Ohm R."/>
            <person name="Martin F."/>
            <person name="Silar P."/>
            <person name="Natvig D."/>
            <person name="Lalanne C."/>
            <person name="Gautier V."/>
            <person name="Ament-Velasquez S.L."/>
            <person name="Kruys A."/>
            <person name="Hutchinson M.I."/>
            <person name="Powell A.J."/>
            <person name="Barry K."/>
            <person name="Miller A.N."/>
            <person name="Grigoriev I.V."/>
            <person name="Debuchy R."/>
            <person name="Gladieux P."/>
            <person name="Thoren M.H."/>
            <person name="Johannesson H."/>
        </authorList>
    </citation>
    <scope>NUCLEOTIDE SEQUENCE</scope>
    <source>
        <strain evidence="1">CBS 103.79</strain>
    </source>
</reference>
<dbReference type="EMBL" id="MU856353">
    <property type="protein sequence ID" value="KAK3896888.1"/>
    <property type="molecule type" value="Genomic_DNA"/>
</dbReference>
<evidence type="ECO:0000313" key="2">
    <source>
        <dbReference type="Proteomes" id="UP001303889"/>
    </source>
</evidence>
<comment type="caution">
    <text evidence="1">The sequence shown here is derived from an EMBL/GenBank/DDBJ whole genome shotgun (WGS) entry which is preliminary data.</text>
</comment>
<proteinExistence type="predicted"/>